<keyword evidence="1" id="KW-0732">Signal</keyword>
<proteinExistence type="predicted"/>
<accession>A0AAW2GSY7</accession>
<dbReference type="EMBL" id="JADYXP020000002">
    <property type="protein sequence ID" value="KAL0130344.1"/>
    <property type="molecule type" value="Genomic_DNA"/>
</dbReference>
<gene>
    <name evidence="2" type="ORF">PUN28_002170</name>
</gene>
<evidence type="ECO:0000256" key="1">
    <source>
        <dbReference type="SAM" id="SignalP"/>
    </source>
</evidence>
<comment type="caution">
    <text evidence="2">The sequence shown here is derived from an EMBL/GenBank/DDBJ whole genome shotgun (WGS) entry which is preliminary data.</text>
</comment>
<evidence type="ECO:0000313" key="2">
    <source>
        <dbReference type="EMBL" id="KAL0130344.1"/>
    </source>
</evidence>
<reference evidence="2 3" key="1">
    <citation type="submission" date="2023-03" db="EMBL/GenBank/DDBJ databases">
        <title>High recombination rates correlate with genetic variation in Cardiocondyla obscurior ants.</title>
        <authorList>
            <person name="Errbii M."/>
        </authorList>
    </citation>
    <scope>NUCLEOTIDE SEQUENCE [LARGE SCALE GENOMIC DNA]</scope>
    <source>
        <strain evidence="2">Alpha-2009</strain>
        <tissue evidence="2">Whole body</tissue>
    </source>
</reference>
<sequence>MTLTMCIINVIIISLLSRACKNAAKEGNKTVELIHTTYGYNTDIDMPVTFYLFGLTMDNHILSMVCIKLYDIKYRNSNN</sequence>
<dbReference type="AlphaFoldDB" id="A0AAW2GSY7"/>
<keyword evidence="3" id="KW-1185">Reference proteome</keyword>
<feature type="chain" id="PRO_5043621088" evidence="1">
    <location>
        <begin position="20"/>
        <end position="79"/>
    </location>
</feature>
<evidence type="ECO:0000313" key="3">
    <source>
        <dbReference type="Proteomes" id="UP001430953"/>
    </source>
</evidence>
<dbReference type="Proteomes" id="UP001430953">
    <property type="component" value="Unassembled WGS sequence"/>
</dbReference>
<feature type="signal peptide" evidence="1">
    <location>
        <begin position="1"/>
        <end position="19"/>
    </location>
</feature>
<name>A0AAW2GSY7_9HYME</name>
<organism evidence="2 3">
    <name type="scientific">Cardiocondyla obscurior</name>
    <dbReference type="NCBI Taxonomy" id="286306"/>
    <lineage>
        <taxon>Eukaryota</taxon>
        <taxon>Metazoa</taxon>
        <taxon>Ecdysozoa</taxon>
        <taxon>Arthropoda</taxon>
        <taxon>Hexapoda</taxon>
        <taxon>Insecta</taxon>
        <taxon>Pterygota</taxon>
        <taxon>Neoptera</taxon>
        <taxon>Endopterygota</taxon>
        <taxon>Hymenoptera</taxon>
        <taxon>Apocrita</taxon>
        <taxon>Aculeata</taxon>
        <taxon>Formicoidea</taxon>
        <taxon>Formicidae</taxon>
        <taxon>Myrmicinae</taxon>
        <taxon>Cardiocondyla</taxon>
    </lineage>
</organism>
<protein>
    <submittedName>
        <fullName evidence="2">Uncharacterized protein</fullName>
    </submittedName>
</protein>